<evidence type="ECO:0000256" key="2">
    <source>
        <dbReference type="ARBA" id="ARBA00022771"/>
    </source>
</evidence>
<evidence type="ECO:0000256" key="1">
    <source>
        <dbReference type="ARBA" id="ARBA00022723"/>
    </source>
</evidence>
<accession>A0A931YDU9</accession>
<comment type="caution">
    <text evidence="6">The sequence shown here is derived from an EMBL/GenBank/DDBJ whole genome shotgun (WGS) entry which is preliminary data.</text>
</comment>
<dbReference type="Gene3D" id="1.20.120.910">
    <property type="entry name" value="DksA, coiled-coil domain"/>
    <property type="match status" value="1"/>
</dbReference>
<feature type="zinc finger region" description="dksA C4-type" evidence="4">
    <location>
        <begin position="91"/>
        <end position="115"/>
    </location>
</feature>
<gene>
    <name evidence="6" type="ORF">HYV66_02655</name>
</gene>
<dbReference type="PROSITE" id="PS51128">
    <property type="entry name" value="ZF_DKSA_2"/>
    <property type="match status" value="1"/>
</dbReference>
<evidence type="ECO:0000259" key="5">
    <source>
        <dbReference type="Pfam" id="PF01258"/>
    </source>
</evidence>
<sequence>MNQETLNELKSALEKEKKTLTEELGSVAHPDKKVKGDWDADYQNLGSGWDENAQEVTEYATRLPLEHELELQLQEVDVALAKIAKNSYGICEKCGQAIDIERLKAEPAARTCVQHG</sequence>
<evidence type="ECO:0000256" key="3">
    <source>
        <dbReference type="ARBA" id="ARBA00022833"/>
    </source>
</evidence>
<name>A0A931YDU9_9BACT</name>
<protein>
    <submittedName>
        <fullName evidence="6">TraR/DksA family transcriptional regulator</fullName>
    </submittedName>
</protein>
<reference evidence="6" key="1">
    <citation type="submission" date="2020-07" db="EMBL/GenBank/DDBJ databases">
        <title>Huge and variable diversity of episymbiotic CPR bacteria and DPANN archaea in groundwater ecosystems.</title>
        <authorList>
            <person name="He C.Y."/>
            <person name="Keren R."/>
            <person name="Whittaker M."/>
            <person name="Farag I.F."/>
            <person name="Doudna J."/>
            <person name="Cate J.H.D."/>
            <person name="Banfield J.F."/>
        </authorList>
    </citation>
    <scope>NUCLEOTIDE SEQUENCE</scope>
    <source>
        <strain evidence="6">NC_groundwater_418_Ag_B-0.1um_45_10</strain>
    </source>
</reference>
<dbReference type="PANTHER" id="PTHR33823">
    <property type="entry name" value="RNA POLYMERASE-BINDING TRANSCRIPTION FACTOR DKSA-RELATED"/>
    <property type="match status" value="1"/>
</dbReference>
<dbReference type="InterPro" id="IPR000962">
    <property type="entry name" value="Znf_DskA_TraR"/>
</dbReference>
<dbReference type="Pfam" id="PF01258">
    <property type="entry name" value="zf-dskA_traR"/>
    <property type="match status" value="1"/>
</dbReference>
<dbReference type="GO" id="GO:0008270">
    <property type="term" value="F:zinc ion binding"/>
    <property type="evidence" value="ECO:0007669"/>
    <property type="project" value="UniProtKB-KW"/>
</dbReference>
<dbReference type="SUPFAM" id="SSF57716">
    <property type="entry name" value="Glucocorticoid receptor-like (DNA-binding domain)"/>
    <property type="match status" value="1"/>
</dbReference>
<evidence type="ECO:0000256" key="4">
    <source>
        <dbReference type="PROSITE-ProRule" id="PRU00510"/>
    </source>
</evidence>
<feature type="domain" description="Zinc finger DksA/TraR C4-type" evidence="5">
    <location>
        <begin position="87"/>
        <end position="113"/>
    </location>
</feature>
<dbReference type="PANTHER" id="PTHR33823:SF4">
    <property type="entry name" value="GENERAL STRESS PROTEIN 16O"/>
    <property type="match status" value="1"/>
</dbReference>
<organism evidence="6 7">
    <name type="scientific">Candidatus Sungiibacteriota bacterium</name>
    <dbReference type="NCBI Taxonomy" id="2750080"/>
    <lineage>
        <taxon>Bacteria</taxon>
        <taxon>Candidatus Sungiibacteriota</taxon>
    </lineage>
</organism>
<keyword evidence="2" id="KW-0863">Zinc-finger</keyword>
<keyword evidence="3" id="KW-0862">Zinc</keyword>
<dbReference type="Proteomes" id="UP000709672">
    <property type="component" value="Unassembled WGS sequence"/>
</dbReference>
<evidence type="ECO:0000313" key="6">
    <source>
        <dbReference type="EMBL" id="MBI2466101.1"/>
    </source>
</evidence>
<keyword evidence="1" id="KW-0479">Metal-binding</keyword>
<evidence type="ECO:0000313" key="7">
    <source>
        <dbReference type="Proteomes" id="UP000709672"/>
    </source>
</evidence>
<dbReference type="EMBL" id="JACPHQ010000034">
    <property type="protein sequence ID" value="MBI2466101.1"/>
    <property type="molecule type" value="Genomic_DNA"/>
</dbReference>
<dbReference type="AlphaFoldDB" id="A0A931YDU9"/>
<proteinExistence type="predicted"/>